<evidence type="ECO:0000313" key="2">
    <source>
        <dbReference type="EMBL" id="NYJ37869.1"/>
    </source>
</evidence>
<comment type="caution">
    <text evidence="2">The sequence shown here is derived from an EMBL/GenBank/DDBJ whole genome shotgun (WGS) entry which is preliminary data.</text>
</comment>
<dbReference type="RefSeq" id="WP_179828946.1">
    <property type="nucleotide sequence ID" value="NZ_JACCFS010000001.1"/>
</dbReference>
<feature type="domain" description="DUF985" evidence="1">
    <location>
        <begin position="129"/>
        <end position="262"/>
    </location>
</feature>
<dbReference type="PANTHER" id="PTHR33387:SF3">
    <property type="entry name" value="DUF985 DOMAIN-CONTAINING PROTEIN"/>
    <property type="match status" value="1"/>
</dbReference>
<dbReference type="InterPro" id="IPR014710">
    <property type="entry name" value="RmlC-like_jellyroll"/>
</dbReference>
<dbReference type="InterPro" id="IPR039935">
    <property type="entry name" value="YML079W-like"/>
</dbReference>
<gene>
    <name evidence="2" type="ORF">HNR10_005750</name>
</gene>
<dbReference type="PANTHER" id="PTHR33387">
    <property type="entry name" value="RMLC-LIKE JELLY ROLL FOLD PROTEIN"/>
    <property type="match status" value="1"/>
</dbReference>
<name>A0A7Z0ETG0_9ACTN</name>
<protein>
    <recommendedName>
        <fullName evidence="1">DUF985 domain-containing protein</fullName>
    </recommendedName>
</protein>
<dbReference type="InterPro" id="IPR011051">
    <property type="entry name" value="RmlC_Cupin_sf"/>
</dbReference>
<dbReference type="Pfam" id="PF06108">
    <property type="entry name" value="DUF952"/>
    <property type="match status" value="1"/>
</dbReference>
<dbReference type="InterPro" id="IPR009327">
    <property type="entry name" value="Cupin_DUF985"/>
</dbReference>
<dbReference type="SUPFAM" id="SSF51182">
    <property type="entry name" value="RmlC-like cupins"/>
    <property type="match status" value="1"/>
</dbReference>
<organism evidence="2 3">
    <name type="scientific">Nocardiopsis aegyptia</name>
    <dbReference type="NCBI Taxonomy" id="220378"/>
    <lineage>
        <taxon>Bacteria</taxon>
        <taxon>Bacillati</taxon>
        <taxon>Actinomycetota</taxon>
        <taxon>Actinomycetes</taxon>
        <taxon>Streptosporangiales</taxon>
        <taxon>Nocardiopsidaceae</taxon>
        <taxon>Nocardiopsis</taxon>
    </lineage>
</organism>
<dbReference type="Gene3D" id="2.60.120.10">
    <property type="entry name" value="Jelly Rolls"/>
    <property type="match status" value="1"/>
</dbReference>
<reference evidence="2 3" key="1">
    <citation type="submission" date="2020-07" db="EMBL/GenBank/DDBJ databases">
        <title>Sequencing the genomes of 1000 actinobacteria strains.</title>
        <authorList>
            <person name="Klenk H.-P."/>
        </authorList>
    </citation>
    <scope>NUCLEOTIDE SEQUENCE [LARGE SCALE GENOMIC DNA]</scope>
    <source>
        <strain evidence="2 3">DSM 44442</strain>
    </source>
</reference>
<keyword evidence="3" id="KW-1185">Reference proteome</keyword>
<dbReference type="AlphaFoldDB" id="A0A7Z0ETG0"/>
<accession>A0A7Z0ETG0</accession>
<dbReference type="Gene3D" id="3.20.170.20">
    <property type="entry name" value="Protein of unknown function DUF952"/>
    <property type="match status" value="1"/>
</dbReference>
<dbReference type="Proteomes" id="UP000572051">
    <property type="component" value="Unassembled WGS sequence"/>
</dbReference>
<dbReference type="EMBL" id="JACCFS010000001">
    <property type="protein sequence ID" value="NYJ37869.1"/>
    <property type="molecule type" value="Genomic_DNA"/>
</dbReference>
<evidence type="ECO:0000259" key="1">
    <source>
        <dbReference type="Pfam" id="PF06172"/>
    </source>
</evidence>
<dbReference type="SUPFAM" id="SSF56399">
    <property type="entry name" value="ADP-ribosylation"/>
    <property type="match status" value="1"/>
</dbReference>
<dbReference type="CDD" id="cd06121">
    <property type="entry name" value="cupin_YML079wp"/>
    <property type="match status" value="1"/>
</dbReference>
<evidence type="ECO:0000313" key="3">
    <source>
        <dbReference type="Proteomes" id="UP000572051"/>
    </source>
</evidence>
<proteinExistence type="predicted"/>
<sequence length="275" mass="30394">MNYVLHMTELARWRTGTGDLEPDSLHTDGFVHASPNEHTVLAVANSLYSRATEPYCVLVVDTVRLGREVRWEPAAPAAGQGVLEGVDESVLFPHIYGPIPREAVVGVRYLRREPPGVFTAVDQRGPTAEALDLFPHPEGGWFKVTWRSGVTVHPEGYDGPRETASGLQFLLNRGDRCRWHRLRSAQLWSFDRGGPVLIELGGTGPEPEVEQRLTLGPHIEAGQNLQVLVPSNTWQTSRLLTGEENLSTCVTSPAFDFADVEVADEGGTLRFPRRL</sequence>
<dbReference type="InterPro" id="IPR009297">
    <property type="entry name" value="DUF952"/>
</dbReference>
<dbReference type="Pfam" id="PF06172">
    <property type="entry name" value="Cupin_5"/>
    <property type="match status" value="1"/>
</dbReference>